<sequence>MKDIKSTKSGALFVCGEEAKRLFDIKREIEETLKVLEYTHLWLPSLVESSFFHPQNVDSGHKEGTLVHAACLPFFDQIEDYTNNIYFGFNRVHRLEPLRNLNKQTRLESFEVAEIIITGSEEYTTNKYSEVKELLSSLLSKYTKGEWIEADDSFIQKYEKEEWVVGNGVEKVSIASANRHGKHFSGRKNAEGTSCCFGIGIERLYESLDRGEY</sequence>
<dbReference type="Proteomes" id="UP000031014">
    <property type="component" value="Unassembled WGS sequence"/>
</dbReference>
<gene>
    <name evidence="1" type="ORF">SAMD00020551_0981</name>
</gene>
<dbReference type="RefSeq" id="WP_041964750.1">
    <property type="nucleotide sequence ID" value="NZ_BASE01000019.1"/>
</dbReference>
<evidence type="ECO:0000313" key="2">
    <source>
        <dbReference type="Proteomes" id="UP000031014"/>
    </source>
</evidence>
<keyword evidence="2" id="KW-1185">Reference proteome</keyword>
<dbReference type="GO" id="GO:0016740">
    <property type="term" value="F:transferase activity"/>
    <property type="evidence" value="ECO:0007669"/>
    <property type="project" value="UniProtKB-ARBA"/>
</dbReference>
<dbReference type="AlphaFoldDB" id="A0A0A8X400"/>
<organism evidence="1 2">
    <name type="scientific">Mesobacillus selenatarsenatis (strain DSM 18680 / JCM 14380 / FERM P-15431 / SF-1)</name>
    <dbReference type="NCBI Taxonomy" id="1321606"/>
    <lineage>
        <taxon>Bacteria</taxon>
        <taxon>Bacillati</taxon>
        <taxon>Bacillota</taxon>
        <taxon>Bacilli</taxon>
        <taxon>Bacillales</taxon>
        <taxon>Bacillaceae</taxon>
        <taxon>Mesobacillus</taxon>
    </lineage>
</organism>
<accession>A0A0A8X400</accession>
<dbReference type="OrthoDB" id="583154at2"/>
<dbReference type="EMBL" id="BASE01000019">
    <property type="protein sequence ID" value="GAM12846.1"/>
    <property type="molecule type" value="Genomic_DNA"/>
</dbReference>
<evidence type="ECO:0000313" key="1">
    <source>
        <dbReference type="EMBL" id="GAM12846.1"/>
    </source>
</evidence>
<proteinExistence type="predicted"/>
<dbReference type="InterPro" id="IPR045864">
    <property type="entry name" value="aa-tRNA-synth_II/BPL/LPL"/>
</dbReference>
<name>A0A0A8X400_MESS1</name>
<comment type="caution">
    <text evidence="1">The sequence shown here is derived from an EMBL/GenBank/DDBJ whole genome shotgun (WGS) entry which is preliminary data.</text>
</comment>
<dbReference type="GO" id="GO:0140096">
    <property type="term" value="F:catalytic activity, acting on a protein"/>
    <property type="evidence" value="ECO:0007669"/>
    <property type="project" value="UniProtKB-ARBA"/>
</dbReference>
<protein>
    <submittedName>
        <fullName evidence="1">Uncharacterized protein</fullName>
    </submittedName>
</protein>
<dbReference type="STRING" id="1321606.SAMD00020551_0981"/>
<reference evidence="1 2" key="1">
    <citation type="submission" date="2013-06" db="EMBL/GenBank/DDBJ databases">
        <title>Whole genome shotgun sequence of Bacillus selenatarsenatis SF-1.</title>
        <authorList>
            <person name="Kuroda M."/>
            <person name="Sei K."/>
            <person name="Yamashita M."/>
            <person name="Ike M."/>
        </authorList>
    </citation>
    <scope>NUCLEOTIDE SEQUENCE [LARGE SCALE GENOMIC DNA]</scope>
    <source>
        <strain evidence="1 2">SF-1</strain>
    </source>
</reference>
<dbReference type="Gene3D" id="3.30.930.10">
    <property type="entry name" value="Bira Bifunctional Protein, Domain 2"/>
    <property type="match status" value="1"/>
</dbReference>